<gene>
    <name evidence="1" type="ORF">Q2T77_29040</name>
</gene>
<evidence type="ECO:0000313" key="1">
    <source>
        <dbReference type="EMBL" id="MDO1536340.1"/>
    </source>
</evidence>
<accession>A0ABT8SC74</accession>
<sequence length="83" mass="9157">MLTQNGYTHVRQLGGKWVGLLRFNFTVGLVVGLDGGGYDRRYCFEFVEDACKALDAWDGHDHPGGPWIKCKAAGIDLLNPDFG</sequence>
<name>A0ABT8SC74_9BURK</name>
<dbReference type="EMBL" id="JAUKVY010000027">
    <property type="protein sequence ID" value="MDO1536340.1"/>
    <property type="molecule type" value="Genomic_DNA"/>
</dbReference>
<comment type="caution">
    <text evidence="1">The sequence shown here is derived from an EMBL/GenBank/DDBJ whole genome shotgun (WGS) entry which is preliminary data.</text>
</comment>
<reference evidence="1" key="1">
    <citation type="submission" date="2023-06" db="EMBL/GenBank/DDBJ databases">
        <authorList>
            <person name="Jiang Y."/>
            <person name="Liu Q."/>
        </authorList>
    </citation>
    <scope>NUCLEOTIDE SEQUENCE</scope>
    <source>
        <strain evidence="1">CGMCC 1.12090</strain>
    </source>
</reference>
<evidence type="ECO:0000313" key="2">
    <source>
        <dbReference type="Proteomes" id="UP001169027"/>
    </source>
</evidence>
<protein>
    <submittedName>
        <fullName evidence="1">Uncharacterized protein</fullName>
    </submittedName>
</protein>
<proteinExistence type="predicted"/>
<dbReference type="RefSeq" id="WP_301814355.1">
    <property type="nucleotide sequence ID" value="NZ_JAUJZH010000027.1"/>
</dbReference>
<organism evidence="1 2">
    <name type="scientific">Variovorax ginsengisoli</name>
    <dbReference type="NCBI Taxonomy" id="363844"/>
    <lineage>
        <taxon>Bacteria</taxon>
        <taxon>Pseudomonadati</taxon>
        <taxon>Pseudomonadota</taxon>
        <taxon>Betaproteobacteria</taxon>
        <taxon>Burkholderiales</taxon>
        <taxon>Comamonadaceae</taxon>
        <taxon>Variovorax</taxon>
    </lineage>
</organism>
<dbReference type="Proteomes" id="UP001169027">
    <property type="component" value="Unassembled WGS sequence"/>
</dbReference>
<keyword evidence="2" id="KW-1185">Reference proteome</keyword>